<evidence type="ECO:0000313" key="3">
    <source>
        <dbReference type="EMBL" id="CAG9335359.1"/>
    </source>
</evidence>
<comment type="caution">
    <text evidence="3">The sequence shown here is derived from an EMBL/GenBank/DDBJ whole genome shotgun (WGS) entry which is preliminary data.</text>
</comment>
<evidence type="ECO:0000256" key="2">
    <source>
        <dbReference type="SAM" id="Phobius"/>
    </source>
</evidence>
<accession>A0AAU9KER9</accession>
<keyword evidence="2" id="KW-0472">Membrane</keyword>
<protein>
    <recommendedName>
        <fullName evidence="5">Phage shock protein B</fullName>
    </recommendedName>
</protein>
<keyword evidence="2" id="KW-0812">Transmembrane</keyword>
<name>A0AAU9KER9_9CILI</name>
<gene>
    <name evidence="3" type="ORF">BSTOLATCC_MIC63835</name>
</gene>
<dbReference type="AlphaFoldDB" id="A0AAU9KER9"/>
<feature type="coiled-coil region" evidence="1">
    <location>
        <begin position="33"/>
        <end position="100"/>
    </location>
</feature>
<dbReference type="Proteomes" id="UP001162131">
    <property type="component" value="Unassembled WGS sequence"/>
</dbReference>
<evidence type="ECO:0000313" key="4">
    <source>
        <dbReference type="Proteomes" id="UP001162131"/>
    </source>
</evidence>
<dbReference type="EMBL" id="CAJZBQ010000062">
    <property type="protein sequence ID" value="CAG9335359.1"/>
    <property type="molecule type" value="Genomic_DNA"/>
</dbReference>
<evidence type="ECO:0000256" key="1">
    <source>
        <dbReference type="SAM" id="Coils"/>
    </source>
</evidence>
<organism evidence="3 4">
    <name type="scientific">Blepharisma stoltei</name>
    <dbReference type="NCBI Taxonomy" id="1481888"/>
    <lineage>
        <taxon>Eukaryota</taxon>
        <taxon>Sar</taxon>
        <taxon>Alveolata</taxon>
        <taxon>Ciliophora</taxon>
        <taxon>Postciliodesmatophora</taxon>
        <taxon>Heterotrichea</taxon>
        <taxon>Heterotrichida</taxon>
        <taxon>Blepharismidae</taxon>
        <taxon>Blepharisma</taxon>
    </lineage>
</organism>
<feature type="transmembrane region" description="Helical" evidence="2">
    <location>
        <begin position="6"/>
        <end position="27"/>
    </location>
</feature>
<evidence type="ECO:0008006" key="5">
    <source>
        <dbReference type="Google" id="ProtNLM"/>
    </source>
</evidence>
<keyword evidence="4" id="KW-1185">Reference proteome</keyword>
<reference evidence="3" key="1">
    <citation type="submission" date="2021-09" db="EMBL/GenBank/DDBJ databases">
        <authorList>
            <consortium name="AG Swart"/>
            <person name="Singh M."/>
            <person name="Singh A."/>
            <person name="Seah K."/>
            <person name="Emmerich C."/>
        </authorList>
    </citation>
    <scope>NUCLEOTIDE SEQUENCE</scope>
    <source>
        <strain evidence="3">ATCC30299</strain>
    </source>
</reference>
<keyword evidence="2" id="KW-1133">Transmembrane helix</keyword>
<keyword evidence="1" id="KW-0175">Coiled coil</keyword>
<proteinExistence type="predicted"/>
<sequence length="108" mass="13203">MIDFVIRFGPWIAFILVMIWIVSTNLYPRYQNYRRNQQLLDEIDDKYENLRKMRADLIYHIDWAIDRGETRQARELETELERIDKELEELRDRYHAIEKGKGSSNKII</sequence>